<feature type="transmembrane region" description="Helical" evidence="5">
    <location>
        <begin position="190"/>
        <end position="212"/>
    </location>
</feature>
<dbReference type="InterPro" id="IPR011712">
    <property type="entry name" value="Sig_transdc_His_kin_sub3_dim/P"/>
</dbReference>
<dbReference type="Gene3D" id="3.30.565.10">
    <property type="entry name" value="Histidine kinase-like ATPase, C-terminal domain"/>
    <property type="match status" value="1"/>
</dbReference>
<keyword evidence="5" id="KW-0812">Transmembrane</keyword>
<keyword evidence="2" id="KW-0418">Kinase</keyword>
<dbReference type="Pfam" id="PF07730">
    <property type="entry name" value="HisKA_3"/>
    <property type="match status" value="1"/>
</dbReference>
<keyword evidence="5" id="KW-0472">Membrane</keyword>
<evidence type="ECO:0000313" key="7">
    <source>
        <dbReference type="EMBL" id="MBA5688783.1"/>
    </source>
</evidence>
<sequence>MYFTATAAPLHRLPLYKTILCVACVLILIANGFSLFHNLQSLKGANFLQSQSSRVADRLQYVNVLVLDAESSMRGYFISGREAYLGPARTAVTESETEFKELEKLLADSPSQLKNLAQLRTLVRRKLALLNQSIDVYREGGLDEIVKIAKVSDGRSSMDEIRLQVVIMEQEQNETLAARSAMFYHEYQKAVLLGMGINAMAIIVLIMFYQLVRRSFQNRAAVEHALQKANENLESTVAQRTEQLSVLSRHLISISEEEKMRLSRELHDELGANLTSIGMDIAAVTQQLQKTAPELATQLRRARATLVETVEMKRRIVENLRPSLLDNLGLCAAIESYCDEFSRLAKVRCDVDISAELEKDAGRSGDLSIALFRIVQESLTNIRKYAKASRVSVMLRRTVDGLVLRVIDDGVGIAANTLAKPMSHGILGMRERALLLGGTLTIRRGRNDAGTCIEVHIPLRRKPAAGVGQPPELAAMQANAANAATYAANIAAAIATSAANATNATPAAAATNAAPATVATNVAANAASGAGAGVPAPAAAHISSAPHPSADGHIPSSPPCSTHPRTVPDLDDRAQ</sequence>
<dbReference type="InterPro" id="IPR003594">
    <property type="entry name" value="HATPase_dom"/>
</dbReference>
<feature type="transmembrane region" description="Helical" evidence="5">
    <location>
        <begin position="15"/>
        <end position="36"/>
    </location>
</feature>
<dbReference type="InterPro" id="IPR050482">
    <property type="entry name" value="Sensor_HK_TwoCompSys"/>
</dbReference>
<evidence type="ECO:0000259" key="6">
    <source>
        <dbReference type="PROSITE" id="PS50109"/>
    </source>
</evidence>
<organism evidence="7 8">
    <name type="scientific">Rugamonas apoptosis</name>
    <dbReference type="NCBI Taxonomy" id="2758570"/>
    <lineage>
        <taxon>Bacteria</taxon>
        <taxon>Pseudomonadati</taxon>
        <taxon>Pseudomonadota</taxon>
        <taxon>Betaproteobacteria</taxon>
        <taxon>Burkholderiales</taxon>
        <taxon>Oxalobacteraceae</taxon>
        <taxon>Telluria group</taxon>
        <taxon>Rugamonas</taxon>
    </lineage>
</organism>
<evidence type="ECO:0000256" key="1">
    <source>
        <dbReference type="ARBA" id="ARBA00022679"/>
    </source>
</evidence>
<dbReference type="InterPro" id="IPR036890">
    <property type="entry name" value="HATPase_C_sf"/>
</dbReference>
<dbReference type="SMART" id="SM00387">
    <property type="entry name" value="HATPase_c"/>
    <property type="match status" value="1"/>
</dbReference>
<feature type="domain" description="Histidine kinase" evidence="6">
    <location>
        <begin position="265"/>
        <end position="461"/>
    </location>
</feature>
<dbReference type="RefSeq" id="WP_182154750.1">
    <property type="nucleotide sequence ID" value="NZ_JACEZU010000008.1"/>
</dbReference>
<dbReference type="EMBL" id="JACEZU010000008">
    <property type="protein sequence ID" value="MBA5688783.1"/>
    <property type="molecule type" value="Genomic_DNA"/>
</dbReference>
<dbReference type="PROSITE" id="PS50109">
    <property type="entry name" value="HIS_KIN"/>
    <property type="match status" value="1"/>
</dbReference>
<proteinExistence type="predicted"/>
<dbReference type="Gene3D" id="1.20.5.1930">
    <property type="match status" value="1"/>
</dbReference>
<comment type="caution">
    <text evidence="7">The sequence shown here is derived from an EMBL/GenBank/DDBJ whole genome shotgun (WGS) entry which is preliminary data.</text>
</comment>
<gene>
    <name evidence="7" type="ORF">H3H39_17200</name>
</gene>
<keyword evidence="3" id="KW-0902">Two-component regulatory system</keyword>
<dbReference type="GO" id="GO:0000155">
    <property type="term" value="F:phosphorelay sensor kinase activity"/>
    <property type="evidence" value="ECO:0007669"/>
    <property type="project" value="InterPro"/>
</dbReference>
<dbReference type="PANTHER" id="PTHR24421">
    <property type="entry name" value="NITRATE/NITRITE SENSOR PROTEIN NARX-RELATED"/>
    <property type="match status" value="1"/>
</dbReference>
<name>A0A7W2FBN7_9BURK</name>
<dbReference type="Pfam" id="PF05227">
    <property type="entry name" value="CHASE3"/>
    <property type="match status" value="1"/>
</dbReference>
<dbReference type="GO" id="GO:0046983">
    <property type="term" value="F:protein dimerization activity"/>
    <property type="evidence" value="ECO:0007669"/>
    <property type="project" value="InterPro"/>
</dbReference>
<dbReference type="CDD" id="cd16917">
    <property type="entry name" value="HATPase_UhpB-NarQ-NarX-like"/>
    <property type="match status" value="1"/>
</dbReference>
<accession>A0A7W2FBN7</accession>
<dbReference type="SUPFAM" id="SSF55874">
    <property type="entry name" value="ATPase domain of HSP90 chaperone/DNA topoisomerase II/histidine kinase"/>
    <property type="match status" value="1"/>
</dbReference>
<dbReference type="CDD" id="cd19410">
    <property type="entry name" value="HK9-like_sensor"/>
    <property type="match status" value="1"/>
</dbReference>
<reference evidence="7 8" key="1">
    <citation type="submission" date="2020-07" db="EMBL/GenBank/DDBJ databases">
        <title>Novel species isolated from subtropical streams in China.</title>
        <authorList>
            <person name="Lu H."/>
        </authorList>
    </citation>
    <scope>NUCLEOTIDE SEQUENCE [LARGE SCALE GENOMIC DNA]</scope>
    <source>
        <strain evidence="7 8">LX47W</strain>
    </source>
</reference>
<dbReference type="AlphaFoldDB" id="A0A7W2FBN7"/>
<dbReference type="GO" id="GO:0016020">
    <property type="term" value="C:membrane"/>
    <property type="evidence" value="ECO:0007669"/>
    <property type="project" value="InterPro"/>
</dbReference>
<feature type="region of interest" description="Disordered" evidence="4">
    <location>
        <begin position="533"/>
        <end position="575"/>
    </location>
</feature>
<keyword evidence="1" id="KW-0808">Transferase</keyword>
<evidence type="ECO:0000256" key="4">
    <source>
        <dbReference type="SAM" id="MobiDB-lite"/>
    </source>
</evidence>
<dbReference type="Pfam" id="PF02518">
    <property type="entry name" value="HATPase_c"/>
    <property type="match status" value="1"/>
</dbReference>
<keyword evidence="5" id="KW-1133">Transmembrane helix</keyword>
<protein>
    <submittedName>
        <fullName evidence="7">CHASE3 domain-containing protein</fullName>
    </submittedName>
</protein>
<dbReference type="PANTHER" id="PTHR24421:SF59">
    <property type="entry name" value="OXYGEN SENSOR HISTIDINE KINASE NREB"/>
    <property type="match status" value="1"/>
</dbReference>
<evidence type="ECO:0000256" key="3">
    <source>
        <dbReference type="ARBA" id="ARBA00023012"/>
    </source>
</evidence>
<feature type="compositionally biased region" description="Basic and acidic residues" evidence="4">
    <location>
        <begin position="566"/>
        <end position="575"/>
    </location>
</feature>
<keyword evidence="8" id="KW-1185">Reference proteome</keyword>
<evidence type="ECO:0000256" key="5">
    <source>
        <dbReference type="SAM" id="Phobius"/>
    </source>
</evidence>
<dbReference type="InterPro" id="IPR005467">
    <property type="entry name" value="His_kinase_dom"/>
</dbReference>
<dbReference type="InterPro" id="IPR007891">
    <property type="entry name" value="CHASE3"/>
</dbReference>
<feature type="compositionally biased region" description="Low complexity" evidence="4">
    <location>
        <begin position="533"/>
        <end position="549"/>
    </location>
</feature>
<dbReference type="Proteomes" id="UP000573499">
    <property type="component" value="Unassembled WGS sequence"/>
</dbReference>
<evidence type="ECO:0000256" key="2">
    <source>
        <dbReference type="ARBA" id="ARBA00022777"/>
    </source>
</evidence>
<evidence type="ECO:0000313" key="8">
    <source>
        <dbReference type="Proteomes" id="UP000573499"/>
    </source>
</evidence>